<dbReference type="FunFam" id="3.40.50.300:FF:000205">
    <property type="entry name" value="ABC transporter B family member 4"/>
    <property type="match status" value="2"/>
</dbReference>
<dbReference type="PROSITE" id="PS50929">
    <property type="entry name" value="ABC_TM1F"/>
    <property type="match status" value="2"/>
</dbReference>
<evidence type="ECO:0000256" key="11">
    <source>
        <dbReference type="SAM" id="Phobius"/>
    </source>
</evidence>
<comment type="similarity">
    <text evidence="2">Belongs to the ABC transporter superfamily. ABCB family. Multidrug resistance exporter (TC 3.A.1.201) subfamily.</text>
</comment>
<dbReference type="PANTHER" id="PTHR45136">
    <property type="entry name" value="ABC TRANSPORTER DOMAIN-CONTAINING PROTEIN"/>
    <property type="match status" value="1"/>
</dbReference>
<evidence type="ECO:0000259" key="13">
    <source>
        <dbReference type="PROSITE" id="PS50929"/>
    </source>
</evidence>
<feature type="transmembrane region" description="Helical" evidence="11">
    <location>
        <begin position="251"/>
        <end position="272"/>
    </location>
</feature>
<dbReference type="CDD" id="cd03249">
    <property type="entry name" value="ABC_MTABC3_MDL1_MDL2"/>
    <property type="match status" value="2"/>
</dbReference>
<feature type="transmembrane region" description="Helical" evidence="11">
    <location>
        <begin position="67"/>
        <end position="90"/>
    </location>
</feature>
<organism evidence="14 15">
    <name type="scientific">Arabidopsis thaliana</name>
    <name type="common">Mouse-ear cress</name>
    <dbReference type="NCBI Taxonomy" id="3702"/>
    <lineage>
        <taxon>Eukaryota</taxon>
        <taxon>Viridiplantae</taxon>
        <taxon>Streptophyta</taxon>
        <taxon>Embryophyta</taxon>
        <taxon>Tracheophyta</taxon>
        <taxon>Spermatophyta</taxon>
        <taxon>Magnoliopsida</taxon>
        <taxon>eudicotyledons</taxon>
        <taxon>Gunneridae</taxon>
        <taxon>Pentapetalae</taxon>
        <taxon>rosids</taxon>
        <taxon>malvids</taxon>
        <taxon>Brassicales</taxon>
        <taxon>Brassicaceae</taxon>
        <taxon>Camelineae</taxon>
        <taxon>Arabidopsis</taxon>
    </lineage>
</organism>
<name>A0A7G2EPV9_ARATH</name>
<dbReference type="Pfam" id="PF00664">
    <property type="entry name" value="ABC_membrane"/>
    <property type="match status" value="2"/>
</dbReference>
<dbReference type="Proteomes" id="UP000516314">
    <property type="component" value="Chromosome 3"/>
</dbReference>
<dbReference type="InterPro" id="IPR027417">
    <property type="entry name" value="P-loop_NTPase"/>
</dbReference>
<evidence type="ECO:0000256" key="4">
    <source>
        <dbReference type="ARBA" id="ARBA00022692"/>
    </source>
</evidence>
<feature type="domain" description="ABC transmembrane type-1" evidence="13">
    <location>
        <begin position="24"/>
        <end position="311"/>
    </location>
</feature>
<feature type="transmembrane region" description="Helical" evidence="11">
    <location>
        <begin position="148"/>
        <end position="167"/>
    </location>
</feature>
<evidence type="ECO:0000256" key="8">
    <source>
        <dbReference type="ARBA" id="ARBA00022989"/>
    </source>
</evidence>
<dbReference type="SUPFAM" id="SSF90123">
    <property type="entry name" value="ABC transporter transmembrane region"/>
    <property type="match status" value="2"/>
</dbReference>
<dbReference type="Gene3D" id="1.20.1560.10">
    <property type="entry name" value="ABC transporter type 1, transmembrane domain"/>
    <property type="match status" value="1"/>
</dbReference>
<evidence type="ECO:0000313" key="15">
    <source>
        <dbReference type="Proteomes" id="UP000516314"/>
    </source>
</evidence>
<evidence type="ECO:0000256" key="7">
    <source>
        <dbReference type="ARBA" id="ARBA00022840"/>
    </source>
</evidence>
<dbReference type="Pfam" id="PF00005">
    <property type="entry name" value="ABC_tran"/>
    <property type="match status" value="2"/>
</dbReference>
<keyword evidence="7" id="KW-0067">ATP-binding</keyword>
<dbReference type="Gene3D" id="3.40.50.300">
    <property type="entry name" value="P-loop containing nucleotide triphosphate hydrolases"/>
    <property type="match status" value="2"/>
</dbReference>
<evidence type="ECO:0000256" key="6">
    <source>
        <dbReference type="ARBA" id="ARBA00022741"/>
    </source>
</evidence>
<keyword evidence="4 11" id="KW-0812">Transmembrane</keyword>
<gene>
    <name evidence="14" type="ORF">AT9943_LOCUS12284</name>
</gene>
<dbReference type="PANTHER" id="PTHR45136:SF2">
    <property type="entry name" value="ABC TRANSPORTER DOMAIN-CONTAINING PROTEIN"/>
    <property type="match status" value="1"/>
</dbReference>
<dbReference type="GO" id="GO:0005524">
    <property type="term" value="F:ATP binding"/>
    <property type="evidence" value="ECO:0007669"/>
    <property type="project" value="UniProtKB-KW"/>
</dbReference>
<evidence type="ECO:0000313" key="14">
    <source>
        <dbReference type="EMBL" id="CAD5324388.1"/>
    </source>
</evidence>
<dbReference type="PROSITE" id="PS00211">
    <property type="entry name" value="ABC_TRANSPORTER_1"/>
    <property type="match status" value="2"/>
</dbReference>
<dbReference type="SUPFAM" id="SSF52540">
    <property type="entry name" value="P-loop containing nucleoside triphosphate hydrolases"/>
    <property type="match status" value="2"/>
</dbReference>
<feature type="domain" description="ABC transmembrane type-1" evidence="13">
    <location>
        <begin position="668"/>
        <end position="886"/>
    </location>
</feature>
<dbReference type="InterPro" id="IPR003593">
    <property type="entry name" value="AAA+_ATPase"/>
</dbReference>
<comment type="subcellular location">
    <subcellularLocation>
        <location evidence="1">Cell membrane</location>
        <topology evidence="1">Multi-pass membrane protein</topology>
    </subcellularLocation>
</comment>
<feature type="transmembrane region" description="Helical" evidence="11">
    <location>
        <begin position="21"/>
        <end position="47"/>
    </location>
</feature>
<dbReference type="InterPro" id="IPR017871">
    <property type="entry name" value="ABC_transporter-like_CS"/>
</dbReference>
<dbReference type="EMBL" id="LR881468">
    <property type="protein sequence ID" value="CAD5324388.1"/>
    <property type="molecule type" value="Genomic_DNA"/>
</dbReference>
<dbReference type="PROSITE" id="PS50893">
    <property type="entry name" value="ABC_TRANSPORTER_2"/>
    <property type="match status" value="2"/>
</dbReference>
<dbReference type="InterPro" id="IPR011527">
    <property type="entry name" value="ABC1_TM_dom"/>
</dbReference>
<keyword evidence="8 11" id="KW-1133">Transmembrane helix</keyword>
<evidence type="ECO:0000259" key="12">
    <source>
        <dbReference type="PROSITE" id="PS50893"/>
    </source>
</evidence>
<dbReference type="CDD" id="cd18578">
    <property type="entry name" value="ABC_6TM_Pgp_ABCB1_D2_like"/>
    <property type="match status" value="1"/>
</dbReference>
<proteinExistence type="inferred from homology"/>
<dbReference type="InterPro" id="IPR003439">
    <property type="entry name" value="ABC_transporter-like_ATP-bd"/>
</dbReference>
<evidence type="ECO:0000256" key="3">
    <source>
        <dbReference type="ARBA" id="ARBA00022448"/>
    </source>
</evidence>
<dbReference type="InterPro" id="IPR036640">
    <property type="entry name" value="ABC1_TM_sf"/>
</dbReference>
<feature type="domain" description="ABC transporter" evidence="12">
    <location>
        <begin position="921"/>
        <end position="1159"/>
    </location>
</feature>
<feature type="transmembrane region" description="Helical" evidence="11">
    <location>
        <begin position="173"/>
        <end position="192"/>
    </location>
</feature>
<keyword evidence="9 11" id="KW-0472">Membrane</keyword>
<dbReference type="GO" id="GO:0016887">
    <property type="term" value="F:ATP hydrolysis activity"/>
    <property type="evidence" value="ECO:0007669"/>
    <property type="project" value="InterPro"/>
</dbReference>
<protein>
    <submittedName>
        <fullName evidence="14">(thale cress) hypothetical protein</fullName>
    </submittedName>
</protein>
<keyword evidence="6" id="KW-0547">Nucleotide-binding</keyword>
<dbReference type="GO" id="GO:0005886">
    <property type="term" value="C:plasma membrane"/>
    <property type="evidence" value="ECO:0007669"/>
    <property type="project" value="UniProtKB-SubCell"/>
</dbReference>
<feature type="transmembrane region" description="Helical" evidence="11">
    <location>
        <begin position="822"/>
        <end position="845"/>
    </location>
</feature>
<reference evidence="14 15" key="1">
    <citation type="submission" date="2020-09" db="EMBL/GenBank/DDBJ databases">
        <authorList>
            <person name="Ashkenazy H."/>
        </authorList>
    </citation>
    <scope>NUCLEOTIDE SEQUENCE [LARGE SCALE GENOMIC DNA]</scope>
    <source>
        <strain evidence="15">cv. Cdm-0</strain>
    </source>
</reference>
<evidence type="ECO:0000256" key="1">
    <source>
        <dbReference type="ARBA" id="ARBA00004651"/>
    </source>
</evidence>
<evidence type="ECO:0000256" key="5">
    <source>
        <dbReference type="ARBA" id="ARBA00022737"/>
    </source>
</evidence>
<feature type="transmembrane region" description="Helical" evidence="11">
    <location>
        <begin position="745"/>
        <end position="765"/>
    </location>
</feature>
<evidence type="ECO:0000256" key="9">
    <source>
        <dbReference type="ARBA" id="ARBA00023136"/>
    </source>
</evidence>
<dbReference type="SMART" id="SM00382">
    <property type="entry name" value="AAA"/>
    <property type="match status" value="2"/>
</dbReference>
<keyword evidence="10" id="KW-0325">Glycoprotein</keyword>
<evidence type="ECO:0000256" key="2">
    <source>
        <dbReference type="ARBA" id="ARBA00007577"/>
    </source>
</evidence>
<feature type="domain" description="ABC transporter" evidence="12">
    <location>
        <begin position="346"/>
        <end position="582"/>
    </location>
</feature>
<dbReference type="GO" id="GO:0140359">
    <property type="term" value="F:ABC-type transporter activity"/>
    <property type="evidence" value="ECO:0007669"/>
    <property type="project" value="InterPro"/>
</dbReference>
<dbReference type="CDD" id="cd18577">
    <property type="entry name" value="ABC_6TM_Pgp_ABCB1_D1_like"/>
    <property type="match status" value="1"/>
</dbReference>
<evidence type="ECO:0000256" key="10">
    <source>
        <dbReference type="ARBA" id="ARBA00023180"/>
    </source>
</evidence>
<sequence length="1168" mass="128859">MKTWGSMRSIFMHADGVDWMLMGLGLIGAVGDGFITPILFFITAMLLNDFGSISFNDETIMQVISKNALAMLYVACASWVICFLEGYCWTRTGERQAAKMRERYLRAVLRQDVGYFDLHVTSTSDIITSVSSDSLVIQDFLSEKLPNFLMNASAFVGSYIVGFMLLWRLTIVGFPFIILLLIPGLMYGRALIGISRKIREEYNEAGSIAEQAISSVRTVYAFVSEKKMIEKFSDALQGSVKLGLRQGLAKGIAIGSNGIVYAIWGFLTWYGSRMVMNYGYRGGTVSTVTVCVTFGGTALGQALSNLKYFSEAFVAGERIKKMIKRVPDIDSDNLNGHILETIRGEVEFNHVKFKYPCRPETLIFDDLCLKIPSGKTVALVGGSGSGKSTVISLLQRFYDPNEGDILIDGVSINNMQVKWLRSQMGMVSQEPSLFATSIKENILFGKEDASFDEVVEAAKASNAHNFISQFPHGYQTQVGERGVHMSGGQKQRIAIARALIKSPVILLLDEATSALDLESERVVQEALDNASVGRTTIVIAHRLSTSRNADIICVLHNGCIVETGSHDKLMEIDGKYTSLVRLQQMKNEESCDNTSVGVKEGRVSSLRNDLDYNPRDLAHSTSSSIVTNLSDSIPQDKKPLVPSFKRLMAMNRPEWKHALCGCLSASLEYLTKRIREQMLSKILTFEVNWFDEEENSSGAICSRLAKDANVVRSLVGERMSLLVQTISTVMVACTIGLVIAWRFTIVMISVQPVIIVCNYIQRVLLKNMSKKAIIAQDESSKLAAEAVSNIRTITTFSSQERIMKLLERVQEGPRRESARQSWLAGIMLGTTQSLITCTSALNFWYGGKLIADGKMVSKAFFELFLIFKTTGRAIAEAGTMTTDLAKGSNSVDSVFTVLDRRTTIEPENPDGYILEKIKGQITFLNVDFAYPTRPNMVIFNNFSIEIHEGKSTAIVGPSGSGKSTVIGLIEQFYDPLQGIVKIDGRDIRSYHLRSLRQHMSLVSQEPTLFAGTIRENIMYGRASNKIDESEIIEAAKTANAHDFITSLSDGYDTYCGDRGVQLSGGQKQRIAIARAILKNPSILLLDEATSALDSQSERVVQDALEHVMVGKTSVVIAHRLSTIQNSDTIAVLDKGKIVESGTHASLLAKGPTGSYFSLVSLQRKVRYV</sequence>
<accession>A0A7G2EPV9</accession>
<keyword evidence="3" id="KW-0813">Transport</keyword>
<keyword evidence="5" id="KW-0677">Repeat</keyword>
<dbReference type="FunFam" id="1.20.1560.10:FF:000029">
    <property type="entry name" value="ABC transporter B family member 1"/>
    <property type="match status" value="1"/>
</dbReference>
<dbReference type="AlphaFoldDB" id="A0A7G2EPV9"/>